<evidence type="ECO:0000313" key="1">
    <source>
        <dbReference type="EMBL" id="KAA9368395.1"/>
    </source>
</evidence>
<dbReference type="AlphaFoldDB" id="A0A5N1K4T8"/>
<protein>
    <submittedName>
        <fullName evidence="1">Uncharacterized protein</fullName>
    </submittedName>
</protein>
<sequence length="160" mass="17427">MALVGALYTSAPLAAFAENLGLAERRSIAAYATDIWPKYETEIQQLAGFPVAITLDTNSIALPGLADFYASDDYLRKPIIDPILQMIGTITATEMGRTALKDGLRSIVIRYDEQSAPSSNYKDGVHMEDGMLTINWKPYTNVDDVEARASAILSVIEPAI</sequence>
<comment type="caution">
    <text evidence="1">The sequence shown here is derived from an EMBL/GenBank/DDBJ whole genome shotgun (WGS) entry which is preliminary data.</text>
</comment>
<reference evidence="1 2" key="1">
    <citation type="submission" date="2019-09" db="EMBL/GenBank/DDBJ databases">
        <title>Biological control of the noxious weed angled onion (Allium triquetrum) thwarted by endophytic bacteria in Victoria, Australia.</title>
        <authorList>
            <person name="Tehranchian P."/>
            <person name="Adair R.J."/>
            <person name="Van T.H."/>
            <person name="Morrison P.D."/>
            <person name="Williams H."/>
            <person name="Lawrie A.C."/>
        </authorList>
    </citation>
    <scope>NUCLEOTIDE SEQUENCE [LARGE SCALE GENOMIC DNA]</scope>
    <source>
        <strain evidence="1 2">RPTAtOch1</strain>
    </source>
</reference>
<dbReference type="EMBL" id="VYXQ01000008">
    <property type="protein sequence ID" value="KAA9368395.1"/>
    <property type="molecule type" value="Genomic_DNA"/>
</dbReference>
<accession>A0A5N1K4T8</accession>
<organism evidence="1 2">
    <name type="scientific">Ochrobactrum quorumnocens</name>
    <dbReference type="NCBI Taxonomy" id="271865"/>
    <lineage>
        <taxon>Bacteria</taxon>
        <taxon>Pseudomonadati</taxon>
        <taxon>Pseudomonadota</taxon>
        <taxon>Alphaproteobacteria</taxon>
        <taxon>Hyphomicrobiales</taxon>
        <taxon>Brucellaceae</taxon>
        <taxon>Brucella/Ochrobactrum group</taxon>
        <taxon>Ochrobactrum</taxon>
    </lineage>
</organism>
<name>A0A5N1K4T8_9HYPH</name>
<dbReference type="Proteomes" id="UP000327108">
    <property type="component" value="Unassembled WGS sequence"/>
</dbReference>
<gene>
    <name evidence="1" type="ORF">F3W84_10915</name>
</gene>
<evidence type="ECO:0000313" key="2">
    <source>
        <dbReference type="Proteomes" id="UP000327108"/>
    </source>
</evidence>
<keyword evidence="2" id="KW-1185">Reference proteome</keyword>
<proteinExistence type="predicted"/>